<dbReference type="AlphaFoldDB" id="A0A2G5T570"/>
<comment type="caution">
    <text evidence="2">The sequence shown here is derived from an EMBL/GenBank/DDBJ whole genome shotgun (WGS) entry which is preliminary data.</text>
</comment>
<feature type="compositionally biased region" description="Basic and acidic residues" evidence="1">
    <location>
        <begin position="61"/>
        <end position="80"/>
    </location>
</feature>
<accession>A0A2G5T570</accession>
<evidence type="ECO:0000313" key="3">
    <source>
        <dbReference type="Proteomes" id="UP000230233"/>
    </source>
</evidence>
<name>A0A2G5T570_9PELO</name>
<evidence type="ECO:0000313" key="2">
    <source>
        <dbReference type="EMBL" id="PIC22372.1"/>
    </source>
</evidence>
<dbReference type="Proteomes" id="UP000230233">
    <property type="component" value="Chromosome V"/>
</dbReference>
<dbReference type="EMBL" id="PDUG01000005">
    <property type="protein sequence ID" value="PIC22372.1"/>
    <property type="molecule type" value="Genomic_DNA"/>
</dbReference>
<keyword evidence="3" id="KW-1185">Reference proteome</keyword>
<reference evidence="3" key="1">
    <citation type="submission" date="2017-10" db="EMBL/GenBank/DDBJ databases">
        <title>Rapid genome shrinkage in a self-fertile nematode reveals novel sperm competition proteins.</title>
        <authorList>
            <person name="Yin D."/>
            <person name="Schwarz E.M."/>
            <person name="Thomas C.G."/>
            <person name="Felde R.L."/>
            <person name="Korf I.F."/>
            <person name="Cutter A.D."/>
            <person name="Schartner C.M."/>
            <person name="Ralston E.J."/>
            <person name="Meyer B.J."/>
            <person name="Haag E.S."/>
        </authorList>
    </citation>
    <scope>NUCLEOTIDE SEQUENCE [LARGE SCALE GENOMIC DNA]</scope>
    <source>
        <strain evidence="3">JU1422</strain>
    </source>
</reference>
<feature type="region of interest" description="Disordered" evidence="1">
    <location>
        <begin position="94"/>
        <end position="113"/>
    </location>
</feature>
<organism evidence="2 3">
    <name type="scientific">Caenorhabditis nigoni</name>
    <dbReference type="NCBI Taxonomy" id="1611254"/>
    <lineage>
        <taxon>Eukaryota</taxon>
        <taxon>Metazoa</taxon>
        <taxon>Ecdysozoa</taxon>
        <taxon>Nematoda</taxon>
        <taxon>Chromadorea</taxon>
        <taxon>Rhabditida</taxon>
        <taxon>Rhabditina</taxon>
        <taxon>Rhabditomorpha</taxon>
        <taxon>Rhabditoidea</taxon>
        <taxon>Rhabditidae</taxon>
        <taxon>Peloderinae</taxon>
        <taxon>Caenorhabditis</taxon>
    </lineage>
</organism>
<sequence>MHYSIYIYIDRRPGGLELRRLVKRRISKTESVLEPEPKHPKFDLSSLVNGGVKEEQVDDSYGERDPIFEEEGQSSRDRVQGDIPSALLRALNQLPREPAQPRVEAKQDADGPSDVETVTYLRSLNTLVAKIDSWKVFN</sequence>
<protein>
    <submittedName>
        <fullName evidence="2">Uncharacterized protein</fullName>
    </submittedName>
</protein>
<evidence type="ECO:0000256" key="1">
    <source>
        <dbReference type="SAM" id="MobiDB-lite"/>
    </source>
</evidence>
<proteinExistence type="predicted"/>
<dbReference type="OrthoDB" id="5797016at2759"/>
<gene>
    <name evidence="2" type="primary">Cnig_chr_V.g16456</name>
    <name evidence="2" type="ORF">B9Z55_016456</name>
</gene>
<feature type="region of interest" description="Disordered" evidence="1">
    <location>
        <begin position="53"/>
        <end position="80"/>
    </location>
</feature>